<evidence type="ECO:0000259" key="2">
    <source>
        <dbReference type="Pfam" id="PF00076"/>
    </source>
</evidence>
<dbReference type="Pfam" id="PF00076">
    <property type="entry name" value="RRM_1"/>
    <property type="match status" value="1"/>
</dbReference>
<keyword evidence="1" id="KW-0694">RNA-binding</keyword>
<sequence>MLLLPDEVSVESWMSGMMNGMDSCAPAQNGTASSNSSQSGMVEESKTNLIVNYLPQSMTQEEIRSLFSSIGELESCKLIKDKVTEGESGACVREVSPVIDRRARSDVMASLVAVISTGAPLIYEVNFGIITMEAREVATAAASSASADVACTASPGCHDDRTEVFLSLSLFSLVANLPLPLAVRLTVAYPLS</sequence>
<dbReference type="GO" id="GO:0003723">
    <property type="term" value="F:RNA binding"/>
    <property type="evidence" value="ECO:0007669"/>
    <property type="project" value="UniProtKB-KW"/>
</dbReference>
<proteinExistence type="predicted"/>
<evidence type="ECO:0000313" key="3">
    <source>
        <dbReference type="EMBL" id="KAA0184967.1"/>
    </source>
</evidence>
<organism evidence="3">
    <name type="scientific">Hyalella azteca</name>
    <name type="common">Amphipod</name>
    <dbReference type="NCBI Taxonomy" id="294128"/>
    <lineage>
        <taxon>Eukaryota</taxon>
        <taxon>Metazoa</taxon>
        <taxon>Ecdysozoa</taxon>
        <taxon>Arthropoda</taxon>
        <taxon>Crustacea</taxon>
        <taxon>Multicrustacea</taxon>
        <taxon>Malacostraca</taxon>
        <taxon>Eumalacostraca</taxon>
        <taxon>Peracarida</taxon>
        <taxon>Amphipoda</taxon>
        <taxon>Senticaudata</taxon>
        <taxon>Talitrida</taxon>
        <taxon>Talitroidea</taxon>
        <taxon>Hyalellidae</taxon>
        <taxon>Hyalella</taxon>
    </lineage>
</organism>
<dbReference type="AlphaFoldDB" id="A0A6A0GQX9"/>
<dbReference type="EMBL" id="JQDR03016640">
    <property type="protein sequence ID" value="KAA0184967.1"/>
    <property type="molecule type" value="Genomic_DNA"/>
</dbReference>
<dbReference type="Proteomes" id="UP000711488">
    <property type="component" value="Unassembled WGS sequence"/>
</dbReference>
<protein>
    <recommendedName>
        <fullName evidence="2">RRM domain-containing protein</fullName>
    </recommendedName>
</protein>
<accession>A0A6A0GQX9</accession>
<evidence type="ECO:0000256" key="1">
    <source>
        <dbReference type="ARBA" id="ARBA00022884"/>
    </source>
</evidence>
<dbReference type="SUPFAM" id="SSF54928">
    <property type="entry name" value="RNA-binding domain, RBD"/>
    <property type="match status" value="1"/>
</dbReference>
<feature type="domain" description="RRM" evidence="2">
    <location>
        <begin position="49"/>
        <end position="87"/>
    </location>
</feature>
<reference evidence="3" key="1">
    <citation type="submission" date="2014-08" db="EMBL/GenBank/DDBJ databases">
        <authorList>
            <person name="Murali S."/>
            <person name="Richards S."/>
            <person name="Bandaranaike D."/>
            <person name="Bellair M."/>
            <person name="Blankenburg K."/>
            <person name="Chao H."/>
            <person name="Dinh H."/>
            <person name="Doddapaneni H."/>
            <person name="Dugan-Rocha S."/>
            <person name="Elkadiri S."/>
            <person name="Gnanaolivu R."/>
            <person name="Hughes D."/>
            <person name="Lee S."/>
            <person name="Li M."/>
            <person name="Ming W."/>
            <person name="Munidasa M."/>
            <person name="Muniz J."/>
            <person name="Nguyen L."/>
            <person name="Osuji N."/>
            <person name="Pu L.-L."/>
            <person name="Puazo M."/>
            <person name="Skinner E."/>
            <person name="Qu C."/>
            <person name="Quiroz J."/>
            <person name="Raj R."/>
            <person name="Weissenberger G."/>
            <person name="Xin Y."/>
            <person name="Zou X."/>
            <person name="Han Y."/>
            <person name="Worley K."/>
            <person name="Muzny D."/>
            <person name="Gibbs R."/>
        </authorList>
    </citation>
    <scope>NUCLEOTIDE SEQUENCE</scope>
    <source>
        <strain evidence="3">HAZT.00-mixed</strain>
        <tissue evidence="3">Whole organism</tissue>
    </source>
</reference>
<gene>
    <name evidence="3" type="ORF">HAZT_HAZT006723</name>
</gene>
<dbReference type="InterPro" id="IPR012677">
    <property type="entry name" value="Nucleotide-bd_a/b_plait_sf"/>
</dbReference>
<dbReference type="InterPro" id="IPR000504">
    <property type="entry name" value="RRM_dom"/>
</dbReference>
<dbReference type="OrthoDB" id="266020at2759"/>
<dbReference type="InterPro" id="IPR035979">
    <property type="entry name" value="RBD_domain_sf"/>
</dbReference>
<reference evidence="3" key="2">
    <citation type="journal article" date="2018" name="Environ. Sci. Technol.">
        <title>The Toxicogenome of Hyalella azteca: A Model for Sediment Ecotoxicology and Evolutionary Toxicology.</title>
        <authorList>
            <person name="Poynton H.C."/>
            <person name="Hasenbein S."/>
            <person name="Benoit J.B."/>
            <person name="Sepulveda M.S."/>
            <person name="Poelchau M.F."/>
            <person name="Hughes D.S.T."/>
            <person name="Murali S.C."/>
            <person name="Chen S."/>
            <person name="Glastad K.M."/>
            <person name="Goodisman M.A.D."/>
            <person name="Werren J.H."/>
            <person name="Vineis J.H."/>
            <person name="Bowen J.L."/>
            <person name="Friedrich M."/>
            <person name="Jones J."/>
            <person name="Robertson H.M."/>
            <person name="Feyereisen R."/>
            <person name="Mechler-Hickson A."/>
            <person name="Mathers N."/>
            <person name="Lee C.E."/>
            <person name="Colbourne J.K."/>
            <person name="Biales A."/>
            <person name="Johnston J.S."/>
            <person name="Wellborn G.A."/>
            <person name="Rosendale A.J."/>
            <person name="Cridge A.G."/>
            <person name="Munoz-Torres M.C."/>
            <person name="Bain P.A."/>
            <person name="Manny A.R."/>
            <person name="Major K.M."/>
            <person name="Lambert F.N."/>
            <person name="Vulpe C.D."/>
            <person name="Tuck P."/>
            <person name="Blalock B.J."/>
            <person name="Lin Y.Y."/>
            <person name="Smith M.E."/>
            <person name="Ochoa-Acuna H."/>
            <person name="Chen M.M."/>
            <person name="Childers C.P."/>
            <person name="Qu J."/>
            <person name="Dugan S."/>
            <person name="Lee S.L."/>
            <person name="Chao H."/>
            <person name="Dinh H."/>
            <person name="Han Y."/>
            <person name="Doddapaneni H."/>
            <person name="Worley K.C."/>
            <person name="Muzny D.M."/>
            <person name="Gibbs R.A."/>
            <person name="Richards S."/>
        </authorList>
    </citation>
    <scope>NUCLEOTIDE SEQUENCE</scope>
    <source>
        <strain evidence="3">HAZT.00-mixed</strain>
        <tissue evidence="3">Whole organism</tissue>
    </source>
</reference>
<name>A0A6A0GQX9_HYAAZ</name>
<dbReference type="Gene3D" id="3.30.70.330">
    <property type="match status" value="1"/>
</dbReference>
<reference evidence="3" key="3">
    <citation type="submission" date="2019-06" db="EMBL/GenBank/DDBJ databases">
        <authorList>
            <person name="Poynton C."/>
            <person name="Hasenbein S."/>
            <person name="Benoit J.B."/>
            <person name="Sepulveda M.S."/>
            <person name="Poelchau M.F."/>
            <person name="Murali S.C."/>
            <person name="Chen S."/>
            <person name="Glastad K.M."/>
            <person name="Werren J.H."/>
            <person name="Vineis J.H."/>
            <person name="Bowen J.L."/>
            <person name="Friedrich M."/>
            <person name="Jones J."/>
            <person name="Robertson H.M."/>
            <person name="Feyereisen R."/>
            <person name="Mechler-Hickson A."/>
            <person name="Mathers N."/>
            <person name="Lee C.E."/>
            <person name="Colbourne J.K."/>
            <person name="Biales A."/>
            <person name="Johnston J.S."/>
            <person name="Wellborn G.A."/>
            <person name="Rosendale A.J."/>
            <person name="Cridge A.G."/>
            <person name="Munoz-Torres M.C."/>
            <person name="Bain P.A."/>
            <person name="Manny A.R."/>
            <person name="Major K.M."/>
            <person name="Lambert F.N."/>
            <person name="Vulpe C.D."/>
            <person name="Tuck P."/>
            <person name="Blalock B.J."/>
            <person name="Lin Y.-Y."/>
            <person name="Smith M.E."/>
            <person name="Ochoa-Acuna H."/>
            <person name="Chen M.-J.M."/>
            <person name="Childers C.P."/>
            <person name="Qu J."/>
            <person name="Dugan S."/>
            <person name="Lee S.L."/>
            <person name="Chao H."/>
            <person name="Dinh H."/>
            <person name="Han Y."/>
            <person name="Doddapaneni H."/>
            <person name="Worley K.C."/>
            <person name="Muzny D.M."/>
            <person name="Gibbs R.A."/>
            <person name="Richards S."/>
        </authorList>
    </citation>
    <scope>NUCLEOTIDE SEQUENCE</scope>
    <source>
        <strain evidence="3">HAZT.00-mixed</strain>
        <tissue evidence="3">Whole organism</tissue>
    </source>
</reference>
<comment type="caution">
    <text evidence="3">The sequence shown here is derived from an EMBL/GenBank/DDBJ whole genome shotgun (WGS) entry which is preliminary data.</text>
</comment>